<dbReference type="RefSeq" id="WP_073380258.1">
    <property type="nucleotide sequence ID" value="NZ_FQZK01000009.1"/>
</dbReference>
<evidence type="ECO:0000256" key="1">
    <source>
        <dbReference type="SAM" id="MobiDB-lite"/>
    </source>
</evidence>
<sequence length="518" mass="57287">MIDPSPRNVTAAAEALKGLRTVVDPDRRRRLVLTIRRWLDVGGIDAPAALFATELAVAALEQGELSGLMRVIRHLEEGTESVRTATRALSGLLRLEEDSRLTAMVPAPHRVRAREVLSVLRARLAFRPCGPLMEDYRVAMGDLENLTVPVHPLDLWDMFLDLADAPPRDGRVPLVEFAAPLVRGEHADLVPLLRMWVDLRGLGGQEALGPPGRARAEEPPGGAPPARLLIRFRHDTGDLYRFEWWQVLSPGPGEEPVVGPRNDGPYRIGRPDFADEVCTLLQCVEMHPYRRYHDRVRVEIVVPLGMLPDLDAARWEPRAAEGEPVRLGVAAELTYRVEEFFMGQKMANVIARESSERRWNNLLKVGESEIFDIQCDPLPQGVRLAEYVSDDGVILFATGHQEREDLIRMMSTAVRAGVPVIAWRTGAHPSAGDFRSALTGREGKVSSAVVGSLPRRLHRHRSGRSFEAGGPVIVDGFDVGLVYHDRLPHPFGADTPLSADVPHPRRAPSPDEAGKVGR</sequence>
<reference evidence="2 3" key="1">
    <citation type="submission" date="2016-11" db="EMBL/GenBank/DDBJ databases">
        <authorList>
            <person name="Jaros S."/>
            <person name="Januszkiewicz K."/>
            <person name="Wedrychowicz H."/>
        </authorList>
    </citation>
    <scope>NUCLEOTIDE SEQUENCE [LARGE SCALE GENOMIC DNA]</scope>
    <source>
        <strain evidence="2 3">CGMCC 4.5723</strain>
    </source>
</reference>
<protein>
    <submittedName>
        <fullName evidence="2">Uncharacterized protein</fullName>
    </submittedName>
</protein>
<evidence type="ECO:0000313" key="2">
    <source>
        <dbReference type="EMBL" id="SHJ79010.1"/>
    </source>
</evidence>
<feature type="compositionally biased region" description="Basic and acidic residues" evidence="1">
    <location>
        <begin position="508"/>
        <end position="518"/>
    </location>
</feature>
<dbReference type="AlphaFoldDB" id="A0A1M6M6I7"/>
<dbReference type="STRING" id="758803.SAMN05421803_109212"/>
<dbReference type="EMBL" id="FQZK01000009">
    <property type="protein sequence ID" value="SHJ79010.1"/>
    <property type="molecule type" value="Genomic_DNA"/>
</dbReference>
<proteinExistence type="predicted"/>
<gene>
    <name evidence="2" type="ORF">SAMN05421803_109212</name>
</gene>
<accession>A0A1M6M6I7</accession>
<name>A0A1M6M6I7_9ACTN</name>
<dbReference type="OrthoDB" id="3415936at2"/>
<evidence type="ECO:0000313" key="3">
    <source>
        <dbReference type="Proteomes" id="UP000184452"/>
    </source>
</evidence>
<keyword evidence="3" id="KW-1185">Reference proteome</keyword>
<dbReference type="Proteomes" id="UP000184452">
    <property type="component" value="Unassembled WGS sequence"/>
</dbReference>
<feature type="region of interest" description="Disordered" evidence="1">
    <location>
        <begin position="493"/>
        <end position="518"/>
    </location>
</feature>
<organism evidence="2 3">
    <name type="scientific">Nocardiopsis flavescens</name>
    <dbReference type="NCBI Taxonomy" id="758803"/>
    <lineage>
        <taxon>Bacteria</taxon>
        <taxon>Bacillati</taxon>
        <taxon>Actinomycetota</taxon>
        <taxon>Actinomycetes</taxon>
        <taxon>Streptosporangiales</taxon>
        <taxon>Nocardiopsidaceae</taxon>
        <taxon>Nocardiopsis</taxon>
    </lineage>
</organism>